<dbReference type="SUPFAM" id="SSF90209">
    <property type="entry name" value="Ran binding protein zinc finger-like"/>
    <property type="match status" value="1"/>
</dbReference>
<dbReference type="CDD" id="cd00590">
    <property type="entry name" value="RRM_SF"/>
    <property type="match status" value="2"/>
</dbReference>
<sequence>MEDRYRNFVAFNGYFQVCFQCSEDEKNKKNEIENQFSTVGKVMGVSFSNKYCFVKFQTKAEALKALDELSCTYRLEIPLGNLEGTAKNAAGQKPRNGGLQTYTHQGGGGDASQDWVCSNCGNLNFEFRVRCNMCQCDRQLNNRLYSDVPKSISSPFTGVQIYVGGLPFNVTEDEVLETFQMFCPVNVHKPKAQKVQTNSQYFFVEFASADMAARACIAFDGYKVRGKSIHVSFASHTNPDVMEQALKDLVEGVRAKYKWADKKKDKDGQMTNKNTPSVTDPLQGPTYQNGDSATPSLFSMTVDHVSSLLRDLSLIQHVPVFRSYGVDGEMLNSMTEPGLDMLGMINPLEKAKLLGRVEKMKRYSK</sequence>
<evidence type="ECO:0000313" key="12">
    <source>
        <dbReference type="RefSeq" id="XP_013405262.1"/>
    </source>
</evidence>
<dbReference type="SUPFAM" id="SSF47769">
    <property type="entry name" value="SAM/Pointed domain"/>
    <property type="match status" value="1"/>
</dbReference>
<gene>
    <name evidence="12 13" type="primary">LOC106170075</name>
</gene>
<dbReference type="InterPro" id="IPR013761">
    <property type="entry name" value="SAM/pointed_sf"/>
</dbReference>
<dbReference type="PROSITE" id="PS50102">
    <property type="entry name" value="RRM"/>
    <property type="match status" value="1"/>
</dbReference>
<dbReference type="InterPro" id="IPR001876">
    <property type="entry name" value="Znf_RanBP2"/>
</dbReference>
<reference evidence="12 13" key="1">
    <citation type="submission" date="2025-04" db="UniProtKB">
        <authorList>
            <consortium name="RefSeq"/>
        </authorList>
    </citation>
    <scope>IDENTIFICATION</scope>
    <source>
        <tissue evidence="12 13">Gonads</tissue>
    </source>
</reference>
<feature type="domain" description="RRM" evidence="8">
    <location>
        <begin position="159"/>
        <end position="236"/>
    </location>
</feature>
<evidence type="ECO:0000256" key="3">
    <source>
        <dbReference type="ARBA" id="ARBA00022833"/>
    </source>
</evidence>
<dbReference type="PANTHER" id="PTHR21245">
    <property type="entry name" value="HETEROGENEOUS NUCLEAR RIBONUCLEOPROTEIN"/>
    <property type="match status" value="1"/>
</dbReference>
<accession>A0A1S3J4Q6</accession>
<evidence type="ECO:0000256" key="4">
    <source>
        <dbReference type="ARBA" id="ARBA00022884"/>
    </source>
</evidence>
<organism evidence="11 13">
    <name type="scientific">Lingula anatina</name>
    <name type="common">Brachiopod</name>
    <name type="synonym">Lingula unguis</name>
    <dbReference type="NCBI Taxonomy" id="7574"/>
    <lineage>
        <taxon>Eukaryota</taxon>
        <taxon>Metazoa</taxon>
        <taxon>Spiralia</taxon>
        <taxon>Lophotrochozoa</taxon>
        <taxon>Brachiopoda</taxon>
        <taxon>Linguliformea</taxon>
        <taxon>Lingulata</taxon>
        <taxon>Lingulida</taxon>
        <taxon>Linguloidea</taxon>
        <taxon>Lingulidae</taxon>
        <taxon>Lingula</taxon>
    </lineage>
</organism>
<dbReference type="Proteomes" id="UP000085678">
    <property type="component" value="Unplaced"/>
</dbReference>
<dbReference type="InterPro" id="IPR036443">
    <property type="entry name" value="Znf_RanBP2_sf"/>
</dbReference>
<dbReference type="Pfam" id="PF00076">
    <property type="entry name" value="RRM_1"/>
    <property type="match status" value="2"/>
</dbReference>
<keyword evidence="1" id="KW-0479">Metal-binding</keyword>
<evidence type="ECO:0000313" key="13">
    <source>
        <dbReference type="RefSeq" id="XP_013405263.1"/>
    </source>
</evidence>
<keyword evidence="4 5" id="KW-0694">RNA-binding</keyword>
<evidence type="ECO:0000313" key="11">
    <source>
        <dbReference type="Proteomes" id="UP000085678"/>
    </source>
</evidence>
<dbReference type="AlphaFoldDB" id="A0A1S3J4Q6"/>
<feature type="domain" description="SAM" evidence="9">
    <location>
        <begin position="300"/>
        <end position="363"/>
    </location>
</feature>
<evidence type="ECO:0000259" key="8">
    <source>
        <dbReference type="PROSITE" id="PS50102"/>
    </source>
</evidence>
<evidence type="ECO:0000259" key="10">
    <source>
        <dbReference type="PROSITE" id="PS50199"/>
    </source>
</evidence>
<dbReference type="InterPro" id="IPR012677">
    <property type="entry name" value="Nucleotide-bd_a/b_plait_sf"/>
</dbReference>
<dbReference type="Gene3D" id="3.30.70.330">
    <property type="match status" value="2"/>
</dbReference>
<feature type="domain" description="RanBP2-type" evidence="10">
    <location>
        <begin position="111"/>
        <end position="140"/>
    </location>
</feature>
<dbReference type="Gene3D" id="1.10.150.50">
    <property type="entry name" value="Transcription Factor, Ets-1"/>
    <property type="match status" value="1"/>
</dbReference>
<dbReference type="SUPFAM" id="SSF54928">
    <property type="entry name" value="RNA-binding domain, RBD"/>
    <property type="match status" value="2"/>
</dbReference>
<dbReference type="InterPro" id="IPR035979">
    <property type="entry name" value="RBD_domain_sf"/>
</dbReference>
<dbReference type="GO" id="GO:0008270">
    <property type="term" value="F:zinc ion binding"/>
    <property type="evidence" value="ECO:0007669"/>
    <property type="project" value="UniProtKB-KW"/>
</dbReference>
<dbReference type="PROSITE" id="PS50105">
    <property type="entry name" value="SAM_DOMAIN"/>
    <property type="match status" value="1"/>
</dbReference>
<dbReference type="RefSeq" id="XP_013405263.1">
    <property type="nucleotide sequence ID" value="XM_013549809.1"/>
</dbReference>
<dbReference type="PROSITE" id="PS50199">
    <property type="entry name" value="ZF_RANBP2_2"/>
    <property type="match status" value="1"/>
</dbReference>
<protein>
    <submittedName>
        <fullName evidence="12">Uncharacterized protein LOC106170075 isoform X1</fullName>
    </submittedName>
    <submittedName>
        <fullName evidence="13">Uncharacterized protein LOC106170075 isoform X2</fullName>
    </submittedName>
</protein>
<dbReference type="Gene3D" id="4.10.1060.10">
    <property type="entry name" value="Zinc finger, RanBP2-type"/>
    <property type="match status" value="1"/>
</dbReference>
<evidence type="ECO:0000256" key="2">
    <source>
        <dbReference type="ARBA" id="ARBA00022771"/>
    </source>
</evidence>
<dbReference type="GO" id="GO:0003723">
    <property type="term" value="F:RNA binding"/>
    <property type="evidence" value="ECO:0007669"/>
    <property type="project" value="UniProtKB-UniRule"/>
</dbReference>
<dbReference type="RefSeq" id="XP_013405262.1">
    <property type="nucleotide sequence ID" value="XM_013549808.1"/>
</dbReference>
<feature type="compositionally biased region" description="Polar residues" evidence="7">
    <location>
        <begin position="269"/>
        <end position="290"/>
    </location>
</feature>
<name>A0A1S3J4Q6_LINAN</name>
<dbReference type="KEGG" id="lak:106170075"/>
<evidence type="ECO:0000259" key="9">
    <source>
        <dbReference type="PROSITE" id="PS50105"/>
    </source>
</evidence>
<keyword evidence="3" id="KW-0862">Zinc</keyword>
<proteinExistence type="predicted"/>
<dbReference type="InterPro" id="IPR000504">
    <property type="entry name" value="RRM_dom"/>
</dbReference>
<evidence type="ECO:0000256" key="5">
    <source>
        <dbReference type="PROSITE-ProRule" id="PRU00176"/>
    </source>
</evidence>
<keyword evidence="11" id="KW-1185">Reference proteome</keyword>
<evidence type="ECO:0000256" key="6">
    <source>
        <dbReference type="PROSITE-ProRule" id="PRU00322"/>
    </source>
</evidence>
<feature type="region of interest" description="Disordered" evidence="7">
    <location>
        <begin position="261"/>
        <end position="290"/>
    </location>
</feature>
<evidence type="ECO:0000256" key="7">
    <source>
        <dbReference type="SAM" id="MobiDB-lite"/>
    </source>
</evidence>
<dbReference type="PROSITE" id="PS01358">
    <property type="entry name" value="ZF_RANBP2_1"/>
    <property type="match status" value="1"/>
</dbReference>
<evidence type="ECO:0000256" key="1">
    <source>
        <dbReference type="ARBA" id="ARBA00022723"/>
    </source>
</evidence>
<dbReference type="InterPro" id="IPR001660">
    <property type="entry name" value="SAM"/>
</dbReference>
<dbReference type="SMART" id="SM00547">
    <property type="entry name" value="ZnF_RBZ"/>
    <property type="match status" value="1"/>
</dbReference>
<keyword evidence="2 6" id="KW-0863">Zinc-finger</keyword>
<dbReference type="Pfam" id="PF00536">
    <property type="entry name" value="SAM_1"/>
    <property type="match status" value="1"/>
</dbReference>
<dbReference type="SMART" id="SM00360">
    <property type="entry name" value="RRM"/>
    <property type="match status" value="1"/>
</dbReference>
<dbReference type="GeneID" id="106170075"/>
<dbReference type="OrthoDB" id="5865480at2759"/>